<dbReference type="InterPro" id="IPR032675">
    <property type="entry name" value="LRR_dom_sf"/>
</dbReference>
<accession>A0A162U616</accession>
<keyword evidence="3" id="KW-1185">Reference proteome</keyword>
<dbReference type="AlphaFoldDB" id="A0A162U616"/>
<dbReference type="VEuPathDB" id="FungiDB:PHYBLDRAFT_145193"/>
<dbReference type="GeneID" id="28992292"/>
<dbReference type="InParanoid" id="A0A162U616"/>
<dbReference type="SUPFAM" id="SSF52047">
    <property type="entry name" value="RNI-like"/>
    <property type="match status" value="1"/>
</dbReference>
<organism evidence="2 3">
    <name type="scientific">Phycomyces blakesleeanus (strain ATCC 8743b / DSM 1359 / FGSC 10004 / NBRC 33097 / NRRL 1555)</name>
    <dbReference type="NCBI Taxonomy" id="763407"/>
    <lineage>
        <taxon>Eukaryota</taxon>
        <taxon>Fungi</taxon>
        <taxon>Fungi incertae sedis</taxon>
        <taxon>Mucoromycota</taxon>
        <taxon>Mucoromycotina</taxon>
        <taxon>Mucoromycetes</taxon>
        <taxon>Mucorales</taxon>
        <taxon>Phycomycetaceae</taxon>
        <taxon>Phycomyces</taxon>
    </lineage>
</organism>
<gene>
    <name evidence="2" type="ORF">PHYBLDRAFT_145193</name>
</gene>
<dbReference type="Proteomes" id="UP000077315">
    <property type="component" value="Unassembled WGS sequence"/>
</dbReference>
<evidence type="ECO:0000259" key="1">
    <source>
        <dbReference type="PROSITE" id="PS50181"/>
    </source>
</evidence>
<protein>
    <recommendedName>
        <fullName evidence="1">F-box domain-containing protein</fullName>
    </recommendedName>
</protein>
<dbReference type="RefSeq" id="XP_018291762.1">
    <property type="nucleotide sequence ID" value="XM_018431386.1"/>
</dbReference>
<dbReference type="SUPFAM" id="SSF81383">
    <property type="entry name" value="F-box domain"/>
    <property type="match status" value="1"/>
</dbReference>
<evidence type="ECO:0000313" key="3">
    <source>
        <dbReference type="Proteomes" id="UP000077315"/>
    </source>
</evidence>
<dbReference type="InterPro" id="IPR001810">
    <property type="entry name" value="F-box_dom"/>
</dbReference>
<dbReference type="Pfam" id="PF12937">
    <property type="entry name" value="F-box-like"/>
    <property type="match status" value="1"/>
</dbReference>
<dbReference type="OrthoDB" id="27842at2759"/>
<evidence type="ECO:0000313" key="2">
    <source>
        <dbReference type="EMBL" id="OAD73722.1"/>
    </source>
</evidence>
<dbReference type="Gene3D" id="1.20.1280.50">
    <property type="match status" value="1"/>
</dbReference>
<dbReference type="CDD" id="cd09917">
    <property type="entry name" value="F-box_SF"/>
    <property type="match status" value="1"/>
</dbReference>
<reference evidence="3" key="1">
    <citation type="submission" date="2015-06" db="EMBL/GenBank/DDBJ databases">
        <title>Expansion of signal transduction pathways in fungi by whole-genome duplication.</title>
        <authorList>
            <consortium name="DOE Joint Genome Institute"/>
            <person name="Corrochano L.M."/>
            <person name="Kuo A."/>
            <person name="Marcet-Houben M."/>
            <person name="Polaino S."/>
            <person name="Salamov A."/>
            <person name="Villalobos J.M."/>
            <person name="Alvarez M.I."/>
            <person name="Avalos J."/>
            <person name="Benito E.P."/>
            <person name="Benoit I."/>
            <person name="Burger G."/>
            <person name="Camino L.P."/>
            <person name="Canovas D."/>
            <person name="Cerda-Olmedo E."/>
            <person name="Cheng J.-F."/>
            <person name="Dominguez A."/>
            <person name="Elias M."/>
            <person name="Eslava A.P."/>
            <person name="Glaser F."/>
            <person name="Grimwood J."/>
            <person name="Gutierrez G."/>
            <person name="Heitman J."/>
            <person name="Henrissat B."/>
            <person name="Iturriaga E.A."/>
            <person name="Lang B.F."/>
            <person name="Lavin J.L."/>
            <person name="Lee S."/>
            <person name="Li W."/>
            <person name="Lindquist E."/>
            <person name="Lopez-Garcia S."/>
            <person name="Luque E.M."/>
            <person name="Marcos A.T."/>
            <person name="Martin J."/>
            <person name="McCluskey K."/>
            <person name="Medina H.R."/>
            <person name="Miralles-Duran A."/>
            <person name="Miyazaki A."/>
            <person name="Munoz-Torres E."/>
            <person name="Oguiza J.A."/>
            <person name="Ohm R."/>
            <person name="Olmedo M."/>
            <person name="Orejas M."/>
            <person name="Ortiz-Castellanos L."/>
            <person name="Pisabarro A.G."/>
            <person name="Rodriguez-Romero J."/>
            <person name="Ruiz-Herrera J."/>
            <person name="Ruiz-Vazquez R."/>
            <person name="Sanz C."/>
            <person name="Schackwitz W."/>
            <person name="Schmutz J."/>
            <person name="Shahriari M."/>
            <person name="Shelest E."/>
            <person name="Silva-Franco F."/>
            <person name="Soanes D."/>
            <person name="Syed K."/>
            <person name="Tagua V.G."/>
            <person name="Talbot N.J."/>
            <person name="Thon M."/>
            <person name="De vries R.P."/>
            <person name="Wiebenga A."/>
            <person name="Yadav J.S."/>
            <person name="Braun E.L."/>
            <person name="Baker S."/>
            <person name="Garre V."/>
            <person name="Horwitz B."/>
            <person name="Torres-Martinez S."/>
            <person name="Idnurm A."/>
            <person name="Herrera-Estrella A."/>
            <person name="Gabaldon T."/>
            <person name="Grigoriev I.V."/>
        </authorList>
    </citation>
    <scope>NUCLEOTIDE SEQUENCE [LARGE SCALE GENOMIC DNA]</scope>
    <source>
        <strain evidence="3">NRRL 1555(-)</strain>
    </source>
</reference>
<name>A0A162U616_PHYB8</name>
<dbReference type="InterPro" id="IPR036047">
    <property type="entry name" value="F-box-like_dom_sf"/>
</dbReference>
<proteinExistence type="predicted"/>
<dbReference type="Gene3D" id="3.80.10.10">
    <property type="entry name" value="Ribonuclease Inhibitor"/>
    <property type="match status" value="1"/>
</dbReference>
<feature type="domain" description="F-box" evidence="1">
    <location>
        <begin position="1"/>
        <end position="42"/>
    </location>
</feature>
<sequence length="597" mass="68203">MILPFEILLQIAQLVPLKDLSACISVCQAWKDPFKQVLWRTISVNTQRFRYLQRYPENHHLIQALYIRLGPDAKPGTLTYIQNQLGSLKRMTLSIATDISSFDMGIRWTTLRWLTFRMPEMSACHPTRTLVRLVKGLPCLERLECSSSVMLTIRSFSISDLEKIHAYAPKLKHLAVTLSLDILSTKALEILENIESSNLEILDISILSGDLRWFVYFARKYSHLHTLRLVTSHFSSIQTTFLSETITMMTSLPTVFPLLRNVCVIGNDEAAEGMRCSLWRLCRNFKIPVKRLMNVIGSDHDNPRLSEETLEECLAVCGPTIERLVIPSTTLANNPSHFPIILSQCTSLVDLRLVDLHSNPCYGSISLHSLLDNCPLLKRLVVQVPPLMEFDKNRNQNQHGLQDLVIACIKTTTELLHHISLRCRNLRYLHLKDLILTGPLINGCMECDMSQINLSVLRINGASFYEDCDRLKQRRINLCYITCPEPIWYHRYLVVKNGYSSGAIRNLADTEADQVLSYHTSPYSHPDKLRDRNSSLDFVSQRDWHQDIPIGYVKFHFGSVSRINMTSPMHGDSLEDPEISIVGTMEADIFTRSMSIC</sequence>
<dbReference type="PROSITE" id="PS50181">
    <property type="entry name" value="FBOX"/>
    <property type="match status" value="1"/>
</dbReference>
<dbReference type="EMBL" id="KV440980">
    <property type="protein sequence ID" value="OAD73722.1"/>
    <property type="molecule type" value="Genomic_DNA"/>
</dbReference>